<organism evidence="2 3">
    <name type="scientific">Chlamydomonas schloesseri</name>
    <dbReference type="NCBI Taxonomy" id="2026947"/>
    <lineage>
        <taxon>Eukaryota</taxon>
        <taxon>Viridiplantae</taxon>
        <taxon>Chlorophyta</taxon>
        <taxon>core chlorophytes</taxon>
        <taxon>Chlorophyceae</taxon>
        <taxon>CS clade</taxon>
        <taxon>Chlamydomonadales</taxon>
        <taxon>Chlamydomonadaceae</taxon>
        <taxon>Chlamydomonas</taxon>
    </lineage>
</organism>
<dbReference type="InterPro" id="IPR042619">
    <property type="entry name" value="BBS10"/>
</dbReference>
<gene>
    <name evidence="2" type="ORF">HYH02_005361</name>
</gene>
<feature type="compositionally biased region" description="Gly residues" evidence="1">
    <location>
        <begin position="684"/>
        <end position="704"/>
    </location>
</feature>
<dbReference type="InterPro" id="IPR002423">
    <property type="entry name" value="Cpn60/GroEL/TCP-1"/>
</dbReference>
<dbReference type="Pfam" id="PF00118">
    <property type="entry name" value="Cpn60_TCP1"/>
    <property type="match status" value="1"/>
</dbReference>
<dbReference type="Proteomes" id="UP000613740">
    <property type="component" value="Unassembled WGS sequence"/>
</dbReference>
<feature type="compositionally biased region" description="Low complexity" evidence="1">
    <location>
        <begin position="815"/>
        <end position="827"/>
    </location>
</feature>
<accession>A0A835WM98</accession>
<dbReference type="SUPFAM" id="SSF48592">
    <property type="entry name" value="GroEL equatorial domain-like"/>
    <property type="match status" value="1"/>
</dbReference>
<feature type="region of interest" description="Disordered" evidence="1">
    <location>
        <begin position="441"/>
        <end position="487"/>
    </location>
</feature>
<dbReference type="EMBL" id="JAEHOD010000013">
    <property type="protein sequence ID" value="KAG2449838.1"/>
    <property type="molecule type" value="Genomic_DNA"/>
</dbReference>
<feature type="compositionally biased region" description="Gly residues" evidence="1">
    <location>
        <begin position="835"/>
        <end position="845"/>
    </location>
</feature>
<sequence length="874" mass="85185">MSHLGAALGNLAPIERVVAEMFGPHGLDQLLTDEANQATITNDGSVVLRSAAPEDPLAALLLKLVTDSCAATGDGCKRLLLMVLAGLRQHLRSGLHPLAFQATLAAQVLQCAVPSAVLHVPLAPGYQAEVEQALGALITTHLGGKLGGAAAADHLGQCLQELVLVQLEAAARAGISAAQALAGLSTEPPLVRLPGAAPDQSQLLPGLVLREGPFGGGALPAAVAALESGPAPFLALSCALEGEDIGVADTSVANRQASGLAALAGAGEAAGAATGGGQQQPAVGVLVTSAAERERAQTELMAQLRRRLAAVALRGVKLLLLCGRPPDQAAQLCAELGLVLVAGLEEQEVAQACAAGGTAPLSRVGLAELAAAPVGRAATARVIGLGGRRALLLEFDLARCTSGQVARSLLLCGPTEAAVRQSARALTRCLVSLAAAIGTMARPRPHPAPHAAPGAGSLAGQREGGPGDAGGDGEDGGGGGGEEEEEEAVEEAVECLVFVAGGGGFEGLLEMQLRELLAVATRGPDAAAAAAGGEEGDAEDEDLLEARGQRRPAAPLSVAEAAAVGEAAAEEADSLSQLAGSLRVLHAMAAAVPLALAGGGGGGGGGAATATGKRRQREALLQVHALRRAQAAALQAGAVSACGLVVPAAAYSHCGRALRRTRTEAGQPPGQPDSHPQATSGTTTGAGVGPGPRAGGVGRHGAGANGAAASASASASASARGGTAMASKVGGGSGVTACNGRDNDDGGVRGRPLLGGYDFVAGDAVAHGVLEPAAVAAGLWGAAVEVLVQVLRIDGAALPATAAAARHGASGGPGLQAAGAAPAAGRPAVRRGGRFGRAGTAGGGRRGSDSSGGVSSSSNGGGGRHSDASSEDWG</sequence>
<name>A0A835WM98_9CHLO</name>
<reference evidence="2" key="1">
    <citation type="journal article" date="2020" name="bioRxiv">
        <title>Comparative genomics of Chlamydomonas.</title>
        <authorList>
            <person name="Craig R.J."/>
            <person name="Hasan A.R."/>
            <person name="Ness R.W."/>
            <person name="Keightley P.D."/>
        </authorList>
    </citation>
    <scope>NUCLEOTIDE SEQUENCE</scope>
    <source>
        <strain evidence="2">CCAP 11/173</strain>
    </source>
</reference>
<feature type="compositionally biased region" description="Acidic residues" evidence="1">
    <location>
        <begin position="471"/>
        <end position="487"/>
    </location>
</feature>
<evidence type="ECO:0000256" key="1">
    <source>
        <dbReference type="SAM" id="MobiDB-lite"/>
    </source>
</evidence>
<keyword evidence="3" id="KW-1185">Reference proteome</keyword>
<dbReference type="InterPro" id="IPR027410">
    <property type="entry name" value="TCP-1-like_intermed_sf"/>
</dbReference>
<dbReference type="Gene3D" id="3.30.260.10">
    <property type="entry name" value="TCP-1-like chaperonin intermediate domain"/>
    <property type="match status" value="2"/>
</dbReference>
<dbReference type="Gene3D" id="3.50.7.10">
    <property type="entry name" value="GroEL"/>
    <property type="match status" value="2"/>
</dbReference>
<dbReference type="PANTHER" id="PTHR14667:SF2">
    <property type="entry name" value="BARDET-BIEDL SYNDROME 10 PROTEIN"/>
    <property type="match status" value="1"/>
</dbReference>
<feature type="region of interest" description="Disordered" evidence="1">
    <location>
        <begin position="806"/>
        <end position="874"/>
    </location>
</feature>
<evidence type="ECO:0000313" key="3">
    <source>
        <dbReference type="Proteomes" id="UP000613740"/>
    </source>
</evidence>
<protein>
    <submittedName>
        <fullName evidence="2">Uncharacterized protein</fullName>
    </submittedName>
</protein>
<dbReference type="AlphaFoldDB" id="A0A835WM98"/>
<feature type="compositionally biased region" description="Low complexity" evidence="1">
    <location>
        <begin position="849"/>
        <end position="858"/>
    </location>
</feature>
<dbReference type="OrthoDB" id="552564at2759"/>
<dbReference type="Gene3D" id="1.10.560.10">
    <property type="entry name" value="GroEL-like equatorial domain"/>
    <property type="match status" value="1"/>
</dbReference>
<comment type="caution">
    <text evidence="2">The sequence shown here is derived from an EMBL/GenBank/DDBJ whole genome shotgun (WGS) entry which is preliminary data.</text>
</comment>
<proteinExistence type="predicted"/>
<dbReference type="InterPro" id="IPR027413">
    <property type="entry name" value="GROEL-like_equatorial_sf"/>
</dbReference>
<dbReference type="PANTHER" id="PTHR14667">
    <property type="entry name" value="BARDET-BIEDL SYNDROME 10 PROTEIN"/>
    <property type="match status" value="1"/>
</dbReference>
<evidence type="ECO:0000313" key="2">
    <source>
        <dbReference type="EMBL" id="KAG2449838.1"/>
    </source>
</evidence>
<feature type="region of interest" description="Disordered" evidence="1">
    <location>
        <begin position="662"/>
        <end position="705"/>
    </location>
</feature>
<feature type="region of interest" description="Disordered" evidence="1">
    <location>
        <begin position="723"/>
        <end position="747"/>
    </location>
</feature>
<dbReference type="GO" id="GO:0051131">
    <property type="term" value="P:chaperone-mediated protein complex assembly"/>
    <property type="evidence" value="ECO:0007669"/>
    <property type="project" value="InterPro"/>
</dbReference>
<dbReference type="InterPro" id="IPR027409">
    <property type="entry name" value="GroEL-like_apical_dom_sf"/>
</dbReference>
<dbReference type="GO" id="GO:0005524">
    <property type="term" value="F:ATP binding"/>
    <property type="evidence" value="ECO:0007669"/>
    <property type="project" value="InterPro"/>
</dbReference>